<dbReference type="Proteomes" id="UP000625631">
    <property type="component" value="Unassembled WGS sequence"/>
</dbReference>
<accession>A0ABS0Q8H6</accession>
<dbReference type="InterPro" id="IPR027032">
    <property type="entry name" value="Twinkle-like"/>
</dbReference>
<proteinExistence type="predicted"/>
<protein>
    <recommendedName>
        <fullName evidence="3">SF4 helicase domain-containing protein</fullName>
    </recommendedName>
</protein>
<evidence type="ECO:0008006" key="3">
    <source>
        <dbReference type="Google" id="ProtNLM"/>
    </source>
</evidence>
<dbReference type="SUPFAM" id="SSF52540">
    <property type="entry name" value="P-loop containing nucleoside triphosphate hydrolases"/>
    <property type="match status" value="1"/>
</dbReference>
<sequence>MPNADYFADLTTALPEANPTGKPAPLANPAEALLNPADVLDEMRAAWNRQDTNGSPTHFPTLQGWWSWMPGEATLVTGWPGHGKTELMLQLMLVKSKYDGWTWGLDCPENMPSWKLVRKLVQAYVGQTCNPRYRRLSFAEYEDAAAWVLRHFHIVNPRKAGKLDEVLAVMQHAAVTHKTKGFLFDPWNTLTDNLRDYGGRDDEMLKHQLGKLCDFAEDYDQCAIVCAHPAGVARTADGKLKVPDQFSVAQGRMWANKIDNLLVVHRPMYDENPTDNTVAFHAKKIKEQPETGFPTSADGVGLSYERTTFRYTDPKLGHSPLDVKAVNAYRQHGTNYLPADALPADFHPTGRLVRIPYAND</sequence>
<keyword evidence="2" id="KW-1185">Reference proteome</keyword>
<name>A0ABS0Q8H6_9BACT</name>
<gene>
    <name evidence="1" type="ORF">I7X13_13000</name>
</gene>
<evidence type="ECO:0000313" key="2">
    <source>
        <dbReference type="Proteomes" id="UP000625631"/>
    </source>
</evidence>
<dbReference type="EMBL" id="JAEDAE010000005">
    <property type="protein sequence ID" value="MBH8558976.1"/>
    <property type="molecule type" value="Genomic_DNA"/>
</dbReference>
<reference evidence="1 2" key="1">
    <citation type="submission" date="2020-12" db="EMBL/GenBank/DDBJ databases">
        <title>Hymenobacter sp.</title>
        <authorList>
            <person name="Kim M.K."/>
        </authorList>
    </citation>
    <scope>NUCLEOTIDE SEQUENCE [LARGE SCALE GENOMIC DNA]</scope>
    <source>
        <strain evidence="1 2">BT442</strain>
    </source>
</reference>
<comment type="caution">
    <text evidence="1">The sequence shown here is derived from an EMBL/GenBank/DDBJ whole genome shotgun (WGS) entry which is preliminary data.</text>
</comment>
<dbReference type="PANTHER" id="PTHR12873">
    <property type="entry name" value="T7-LIKE MITOCHONDRIAL DNA HELICASE"/>
    <property type="match status" value="1"/>
</dbReference>
<dbReference type="InterPro" id="IPR027417">
    <property type="entry name" value="P-loop_NTPase"/>
</dbReference>
<dbReference type="Gene3D" id="3.40.50.300">
    <property type="entry name" value="P-loop containing nucleotide triphosphate hydrolases"/>
    <property type="match status" value="1"/>
</dbReference>
<dbReference type="PANTHER" id="PTHR12873:SF6">
    <property type="entry name" value="TOPRIM DOMAIN-CONTAINING PROTEIN"/>
    <property type="match status" value="1"/>
</dbReference>
<organism evidence="1 2">
    <name type="scientific">Hymenobacter negativus</name>
    <dbReference type="NCBI Taxonomy" id="2795026"/>
    <lineage>
        <taxon>Bacteria</taxon>
        <taxon>Pseudomonadati</taxon>
        <taxon>Bacteroidota</taxon>
        <taxon>Cytophagia</taxon>
        <taxon>Cytophagales</taxon>
        <taxon>Hymenobacteraceae</taxon>
        <taxon>Hymenobacter</taxon>
    </lineage>
</organism>
<dbReference type="RefSeq" id="WP_198075827.1">
    <property type="nucleotide sequence ID" value="NZ_JAEDAE010000005.1"/>
</dbReference>
<evidence type="ECO:0000313" key="1">
    <source>
        <dbReference type="EMBL" id="MBH8558976.1"/>
    </source>
</evidence>